<reference evidence="2" key="1">
    <citation type="journal article" date="2016" name="Genome Announc.">
        <title>Genome sequence of Ustilaginoidea virens IPU010, a rice pathogenic fungus causing false smut.</title>
        <authorList>
            <person name="Kumagai T."/>
            <person name="Ishii T."/>
            <person name="Terai G."/>
            <person name="Umemura M."/>
            <person name="Machida M."/>
            <person name="Asai K."/>
        </authorList>
    </citation>
    <scope>NUCLEOTIDE SEQUENCE [LARGE SCALE GENOMIC DNA]</scope>
    <source>
        <strain evidence="2">IPU010</strain>
    </source>
</reference>
<dbReference type="Proteomes" id="UP000054053">
    <property type="component" value="Unassembled WGS sequence"/>
</dbReference>
<organism evidence="1 2">
    <name type="scientific">Ustilaginoidea virens</name>
    <name type="common">Rice false smut fungus</name>
    <name type="synonym">Villosiclava virens</name>
    <dbReference type="NCBI Taxonomy" id="1159556"/>
    <lineage>
        <taxon>Eukaryota</taxon>
        <taxon>Fungi</taxon>
        <taxon>Dikarya</taxon>
        <taxon>Ascomycota</taxon>
        <taxon>Pezizomycotina</taxon>
        <taxon>Sordariomycetes</taxon>
        <taxon>Hypocreomycetidae</taxon>
        <taxon>Hypocreales</taxon>
        <taxon>Clavicipitaceae</taxon>
        <taxon>Ustilaginoidea</taxon>
    </lineage>
</organism>
<comment type="caution">
    <text evidence="1">The sequence shown here is derived from an EMBL/GenBank/DDBJ whole genome shotgun (WGS) entry which is preliminary data.</text>
</comment>
<proteinExistence type="predicted"/>
<sequence>MALGIGRTDAAGEPVALVVWSGWFARLARGGVDVRTSGHFAFGFEQAHQALGAMSSPACRDGMSGQVTSRQVRSRHVMSCHVHGGFGRRAGDKALIHPSPDSWAARGPCCHKGFLSRLLNQSKH</sequence>
<evidence type="ECO:0000313" key="1">
    <source>
        <dbReference type="EMBL" id="GAO17058.1"/>
    </source>
</evidence>
<evidence type="ECO:0000313" key="2">
    <source>
        <dbReference type="Proteomes" id="UP000054053"/>
    </source>
</evidence>
<protein>
    <submittedName>
        <fullName evidence="1">Uncharacterized protein</fullName>
    </submittedName>
</protein>
<accession>A0A1B5L0Y6</accession>
<name>A0A1B5L0Y6_USTVR</name>
<dbReference type="EMBL" id="BBTG02000001">
    <property type="protein sequence ID" value="GAO17058.1"/>
    <property type="molecule type" value="Genomic_DNA"/>
</dbReference>
<dbReference type="AlphaFoldDB" id="A0A1B5L0Y6"/>
<gene>
    <name evidence="1" type="ORF">UVI_02003320</name>
</gene>